<dbReference type="EMBL" id="JAPWTJ010002789">
    <property type="protein sequence ID" value="KAJ8964429.1"/>
    <property type="molecule type" value="Genomic_DNA"/>
</dbReference>
<dbReference type="InterPro" id="IPR000477">
    <property type="entry name" value="RT_dom"/>
</dbReference>
<dbReference type="Pfam" id="PF00078">
    <property type="entry name" value="RVT_1"/>
    <property type="match status" value="1"/>
</dbReference>
<comment type="caution">
    <text evidence="3">The sequence shown here is derived from an EMBL/GenBank/DDBJ whole genome shotgun (WGS) entry which is preliminary data.</text>
</comment>
<evidence type="ECO:0000259" key="2">
    <source>
        <dbReference type="Pfam" id="PF18701"/>
    </source>
</evidence>
<feature type="domain" description="Reverse transcriptase" evidence="1">
    <location>
        <begin position="635"/>
        <end position="759"/>
    </location>
</feature>
<keyword evidence="4" id="KW-1185">Reference proteome</keyword>
<evidence type="ECO:0000259" key="1">
    <source>
        <dbReference type="Pfam" id="PF00078"/>
    </source>
</evidence>
<reference evidence="3" key="1">
    <citation type="journal article" date="2023" name="Insect Mol. Biol.">
        <title>Genome sequencing provides insights into the evolution of gene families encoding plant cell wall-degrading enzymes in longhorned beetles.</title>
        <authorList>
            <person name="Shin N.R."/>
            <person name="Okamura Y."/>
            <person name="Kirsch R."/>
            <person name="Pauchet Y."/>
        </authorList>
    </citation>
    <scope>NUCLEOTIDE SEQUENCE</scope>
    <source>
        <strain evidence="3">MMC_N1</strain>
    </source>
</reference>
<sequence length="1194" mass="136838">MGYLKIATIPKSRARQLVESYPPSSENYPKVIASLNSRFGREDLLVEVYVRELLKLILNNLDSKAKLSTLYDNIESQLRALETLGVTTEKCAAMLYPLVESCLPEEILRVWQRSRAYDPNPPLKSRLDDLMEFLRKEVENEERIQLAVSGFDLQKKKKNEVYCKESSAIPTCSGLINHKNNGKCIFCKNEHPSENCNEANKLSLADKKKILVEKGCCHLCLKYGHIARRCFVKIRCRKCKERHATLMCPKKHQEIERAVTNRGENIEPEVKESVVIENLSNSTHHQVFLQTLMVVLKGKNKSRLVRAIIDTGSQRSYVNRYAAVEMEYEATGEENIIHALFGGLQSERIHHTCYKITLQNINEKYACCFEALDQTFICSDIVPVKEGPWMEELKQLHIEITDTNDGPIDVLIGADIAGKLFTGKRYVLKCGLIAMETLLGWTLMGKVKISSNIPKSSSMIVTSLICQEANISNLWSLDVLGISDPTDQKSKKELEQSVWDHFLKTVSINSSGRYEVNMPWIEGHPPLPSNFIIAKTRLDKLMKKLEEDGYYRDYNKVFGEWLDEGIIEEVPEEELDNKGHYLPHRHIIKLSSATTKLRPVFDASAKEKRHPCLNQCLEKGINFIERIPSLLIRFRLSRIGVISDIKRAFLQISLHRSDRDFLRFLWYDTDGNLKIYRHSRVMFGATCSPFLLGAVIEYHLQNALEKAKSGKSQYSSSVILKLLNSFYMDNCVVSLSTKEELQIFIEQAKDIMREAQFDLRGWEFTLLDDTSENINLSPVLDIWRHVPGNLNPADLPSRGCSPKQLLQSKWWEGPNWLLRPPEDWPTQEYQVDEDLLVGLEDLFLIVVMQMILKRGRLSLEEVEEAENSVIKLLQEEAFRNPEKDLSSLCPFTDDNGILRIRTKISQREDSKEFRYPAILPAKHPVVFRLIYDFHIKRCHVGIQGLLSLVGRMVERLIRLVKQLLRKMLGKASLSYEDLLSAVCDCESVVNSRPLTYISENSADMIPLTPAMFLHEIIEVGVPDIDAVEAKDLRRRIKHRHKLREDLRKRFRSEYLGQLIMHSRGGKTRNIKVGEVVLIGSDNTKRLDWPLAKVEEIFPGKDGGVRLVKLKTSSGHLLRPVQRLYPLEIDSIEDDCLVKAKLISECEKSRVAIESHPTLDDCLPIRDADAENTKQSGVVTRYGRVVKLPSRWSYN</sequence>
<dbReference type="Gene3D" id="2.40.70.10">
    <property type="entry name" value="Acid Proteases"/>
    <property type="match status" value="1"/>
</dbReference>
<protein>
    <recommendedName>
        <fullName evidence="5">DUF5641 domain-containing protein</fullName>
    </recommendedName>
</protein>
<dbReference type="PANTHER" id="PTHR47331">
    <property type="entry name" value="PHD-TYPE DOMAIN-CONTAINING PROTEIN"/>
    <property type="match status" value="1"/>
</dbReference>
<dbReference type="InterPro" id="IPR040676">
    <property type="entry name" value="DUF5641"/>
</dbReference>
<dbReference type="InterPro" id="IPR001969">
    <property type="entry name" value="Aspartic_peptidase_AS"/>
</dbReference>
<dbReference type="InterPro" id="IPR021109">
    <property type="entry name" value="Peptidase_aspartic_dom_sf"/>
</dbReference>
<evidence type="ECO:0000313" key="4">
    <source>
        <dbReference type="Proteomes" id="UP001162164"/>
    </source>
</evidence>
<dbReference type="Proteomes" id="UP001162164">
    <property type="component" value="Unassembled WGS sequence"/>
</dbReference>
<proteinExistence type="predicted"/>
<organism evidence="3 4">
    <name type="scientific">Molorchus minor</name>
    <dbReference type="NCBI Taxonomy" id="1323400"/>
    <lineage>
        <taxon>Eukaryota</taxon>
        <taxon>Metazoa</taxon>
        <taxon>Ecdysozoa</taxon>
        <taxon>Arthropoda</taxon>
        <taxon>Hexapoda</taxon>
        <taxon>Insecta</taxon>
        <taxon>Pterygota</taxon>
        <taxon>Neoptera</taxon>
        <taxon>Endopterygota</taxon>
        <taxon>Coleoptera</taxon>
        <taxon>Polyphaga</taxon>
        <taxon>Cucujiformia</taxon>
        <taxon>Chrysomeloidea</taxon>
        <taxon>Cerambycidae</taxon>
        <taxon>Lamiinae</taxon>
        <taxon>Monochamini</taxon>
        <taxon>Molorchus</taxon>
    </lineage>
</organism>
<accession>A0ABQ9ITI6</accession>
<evidence type="ECO:0000313" key="3">
    <source>
        <dbReference type="EMBL" id="KAJ8964429.1"/>
    </source>
</evidence>
<dbReference type="SUPFAM" id="SSF56672">
    <property type="entry name" value="DNA/RNA polymerases"/>
    <property type="match status" value="1"/>
</dbReference>
<dbReference type="InterPro" id="IPR043502">
    <property type="entry name" value="DNA/RNA_pol_sf"/>
</dbReference>
<gene>
    <name evidence="3" type="ORF">NQ317_017452</name>
</gene>
<dbReference type="InterPro" id="IPR005312">
    <property type="entry name" value="DUF1759"/>
</dbReference>
<dbReference type="PROSITE" id="PS00141">
    <property type="entry name" value="ASP_PROTEASE"/>
    <property type="match status" value="1"/>
</dbReference>
<dbReference type="Pfam" id="PF18701">
    <property type="entry name" value="DUF5641"/>
    <property type="match status" value="1"/>
</dbReference>
<dbReference type="PANTHER" id="PTHR47331:SF5">
    <property type="entry name" value="RIBONUCLEASE H"/>
    <property type="match status" value="1"/>
</dbReference>
<evidence type="ECO:0008006" key="5">
    <source>
        <dbReference type="Google" id="ProtNLM"/>
    </source>
</evidence>
<dbReference type="Pfam" id="PF03564">
    <property type="entry name" value="DUF1759"/>
    <property type="match status" value="1"/>
</dbReference>
<name>A0ABQ9ITI6_9CUCU</name>
<feature type="domain" description="DUF5641" evidence="2">
    <location>
        <begin position="1035"/>
        <end position="1126"/>
    </location>
</feature>